<dbReference type="SMART" id="SM00267">
    <property type="entry name" value="GGDEF"/>
    <property type="match status" value="1"/>
</dbReference>
<evidence type="ECO:0000256" key="3">
    <source>
        <dbReference type="ARBA" id="ARBA00012528"/>
    </source>
</evidence>
<protein>
    <recommendedName>
        <fullName evidence="3">diguanylate cyclase</fullName>
        <ecNumber evidence="3">2.7.7.65</ecNumber>
    </recommendedName>
</protein>
<dbReference type="InterPro" id="IPR029787">
    <property type="entry name" value="Nucleotide_cyclase"/>
</dbReference>
<dbReference type="PANTHER" id="PTHR45138">
    <property type="entry name" value="REGULATORY COMPONENTS OF SENSORY TRANSDUCTION SYSTEM"/>
    <property type="match status" value="1"/>
</dbReference>
<gene>
    <name evidence="7" type="ORF">SAMN05216578_1156</name>
</gene>
<evidence type="ECO:0000256" key="1">
    <source>
        <dbReference type="ARBA" id="ARBA00001946"/>
    </source>
</evidence>
<keyword evidence="5" id="KW-0812">Transmembrane</keyword>
<dbReference type="InterPro" id="IPR043128">
    <property type="entry name" value="Rev_trsase/Diguanyl_cyclase"/>
</dbReference>
<dbReference type="SUPFAM" id="SSF55073">
    <property type="entry name" value="Nucleotide cyclase"/>
    <property type="match status" value="1"/>
</dbReference>
<dbReference type="AlphaFoldDB" id="A0A1I6C6X1"/>
<name>A0A1I6C6X1_9GAMM</name>
<evidence type="ECO:0000256" key="2">
    <source>
        <dbReference type="ARBA" id="ARBA00004533"/>
    </source>
</evidence>
<dbReference type="FunFam" id="3.30.70.270:FF:000001">
    <property type="entry name" value="Diguanylate cyclase domain protein"/>
    <property type="match status" value="1"/>
</dbReference>
<keyword evidence="5" id="KW-1133">Transmembrane helix</keyword>
<dbReference type="Gene3D" id="3.40.190.10">
    <property type="entry name" value="Periplasmic binding protein-like II"/>
    <property type="match status" value="2"/>
</dbReference>
<feature type="domain" description="GGDEF" evidence="6">
    <location>
        <begin position="365"/>
        <end position="498"/>
    </location>
</feature>
<keyword evidence="5" id="KW-0472">Membrane</keyword>
<dbReference type="Pfam" id="PF00497">
    <property type="entry name" value="SBP_bac_3"/>
    <property type="match status" value="1"/>
</dbReference>
<dbReference type="STRING" id="1002526.SAMN05216578_1156"/>
<dbReference type="GO" id="GO:0005886">
    <property type="term" value="C:plasma membrane"/>
    <property type="evidence" value="ECO:0007669"/>
    <property type="project" value="UniProtKB-SubCell"/>
</dbReference>
<dbReference type="NCBIfam" id="TIGR00254">
    <property type="entry name" value="GGDEF"/>
    <property type="match status" value="1"/>
</dbReference>
<comment type="catalytic activity">
    <reaction evidence="4">
        <text>2 GTP = 3',3'-c-di-GMP + 2 diphosphate</text>
        <dbReference type="Rhea" id="RHEA:24898"/>
        <dbReference type="ChEBI" id="CHEBI:33019"/>
        <dbReference type="ChEBI" id="CHEBI:37565"/>
        <dbReference type="ChEBI" id="CHEBI:58805"/>
        <dbReference type="EC" id="2.7.7.65"/>
    </reaction>
</comment>
<sequence length="498" mass="56097">MLPAGTALASTCGSAGNIQLRKQVAVTAEERAWIASLPALRVGVIRNAAPLTERDAVTGAYRGISIDVFCFIAQELGLRYRLLDSGGDFTPMLRAVQQGELDMLMPLSRQREREPFGLFTLPYFTSHYAVISLKGKPRTLQSLAELPDFRIGVVAQTALARDLAEVVPADSLHALPLDEGKKAFYQALRSGTVDVLVMNKDIFTEDKYRDELFDMEVAQILTQFPRRYGFYFSKTEDHQRLVELFDHYLAHIDASDAILRHEVGEQRLIERYLRQQDRLDLQRLLTAVVALSLLLLLAYFRHYRRLSKQLDASHRQVLEQQQALLEANQQLERLSMTDGLTGLANRRRFDERVALEFALHRRTGRPLSVLMLDLDHFKQVNDQLGHAMGDEYLRRVASELKGYCRRPTDLLARYGGEEIICLLPETAQPEALQIAERMREAVARLRLANPGSPSGQVTLSIGVATQTGQHPTTDSLLAEADARLYQAKRGGRNRVCSS</sequence>
<comment type="cofactor">
    <cofactor evidence="1">
        <name>Mg(2+)</name>
        <dbReference type="ChEBI" id="CHEBI:18420"/>
    </cofactor>
</comment>
<dbReference type="PROSITE" id="PS50887">
    <property type="entry name" value="GGDEF"/>
    <property type="match status" value="1"/>
</dbReference>
<proteinExistence type="predicted"/>
<evidence type="ECO:0000256" key="4">
    <source>
        <dbReference type="ARBA" id="ARBA00034247"/>
    </source>
</evidence>
<dbReference type="Pfam" id="PF00990">
    <property type="entry name" value="GGDEF"/>
    <property type="match status" value="1"/>
</dbReference>
<dbReference type="InterPro" id="IPR001638">
    <property type="entry name" value="Solute-binding_3/MltF_N"/>
</dbReference>
<dbReference type="GO" id="GO:1902201">
    <property type="term" value="P:negative regulation of bacterial-type flagellum-dependent cell motility"/>
    <property type="evidence" value="ECO:0007669"/>
    <property type="project" value="TreeGrafter"/>
</dbReference>
<comment type="subcellular location">
    <subcellularLocation>
        <location evidence="2">Cell inner membrane</location>
    </subcellularLocation>
</comment>
<accession>A0A1I6C6X1</accession>
<evidence type="ECO:0000256" key="5">
    <source>
        <dbReference type="SAM" id="Phobius"/>
    </source>
</evidence>
<evidence type="ECO:0000259" key="6">
    <source>
        <dbReference type="PROSITE" id="PS50887"/>
    </source>
</evidence>
<dbReference type="EC" id="2.7.7.65" evidence="3"/>
<dbReference type="InterPro" id="IPR050469">
    <property type="entry name" value="Diguanylate_Cyclase"/>
</dbReference>
<evidence type="ECO:0000313" key="7">
    <source>
        <dbReference type="EMBL" id="SFQ88884.1"/>
    </source>
</evidence>
<feature type="transmembrane region" description="Helical" evidence="5">
    <location>
        <begin position="281"/>
        <end position="300"/>
    </location>
</feature>
<dbReference type="SUPFAM" id="SSF53850">
    <property type="entry name" value="Periplasmic binding protein-like II"/>
    <property type="match status" value="1"/>
</dbReference>
<evidence type="ECO:0000313" key="8">
    <source>
        <dbReference type="Proteomes" id="UP000242815"/>
    </source>
</evidence>
<organism evidence="7 8">
    <name type="scientific">Halopseudomonas formosensis</name>
    <dbReference type="NCBI Taxonomy" id="1002526"/>
    <lineage>
        <taxon>Bacteria</taxon>
        <taxon>Pseudomonadati</taxon>
        <taxon>Pseudomonadota</taxon>
        <taxon>Gammaproteobacteria</taxon>
        <taxon>Pseudomonadales</taxon>
        <taxon>Pseudomonadaceae</taxon>
        <taxon>Halopseudomonas</taxon>
    </lineage>
</organism>
<dbReference type="InterPro" id="IPR000160">
    <property type="entry name" value="GGDEF_dom"/>
</dbReference>
<dbReference type="Proteomes" id="UP000242815">
    <property type="component" value="Unassembled WGS sequence"/>
</dbReference>
<dbReference type="Gene3D" id="3.30.70.270">
    <property type="match status" value="1"/>
</dbReference>
<dbReference type="GO" id="GO:0052621">
    <property type="term" value="F:diguanylate cyclase activity"/>
    <property type="evidence" value="ECO:0007669"/>
    <property type="project" value="UniProtKB-EC"/>
</dbReference>
<reference evidence="7 8" key="1">
    <citation type="submission" date="2016-10" db="EMBL/GenBank/DDBJ databases">
        <authorList>
            <person name="de Groot N.N."/>
        </authorList>
    </citation>
    <scope>NUCLEOTIDE SEQUENCE [LARGE SCALE GENOMIC DNA]</scope>
    <source>
        <strain evidence="7 8">JCM 18415</strain>
    </source>
</reference>
<dbReference type="SMART" id="SM00062">
    <property type="entry name" value="PBPb"/>
    <property type="match status" value="1"/>
</dbReference>
<dbReference type="PANTHER" id="PTHR45138:SF9">
    <property type="entry name" value="DIGUANYLATE CYCLASE DGCM-RELATED"/>
    <property type="match status" value="1"/>
</dbReference>
<dbReference type="GO" id="GO:0043709">
    <property type="term" value="P:cell adhesion involved in single-species biofilm formation"/>
    <property type="evidence" value="ECO:0007669"/>
    <property type="project" value="TreeGrafter"/>
</dbReference>
<dbReference type="EMBL" id="FOYD01000015">
    <property type="protein sequence ID" value="SFQ88884.1"/>
    <property type="molecule type" value="Genomic_DNA"/>
</dbReference>
<dbReference type="CDD" id="cd01949">
    <property type="entry name" value="GGDEF"/>
    <property type="match status" value="1"/>
</dbReference>